<dbReference type="SUPFAM" id="SSF55874">
    <property type="entry name" value="ATPase domain of HSP90 chaperone/DNA topoisomerase II/histidine kinase"/>
    <property type="match status" value="1"/>
</dbReference>
<dbReference type="PANTHER" id="PTHR24421:SF61">
    <property type="entry name" value="OXYGEN SENSOR HISTIDINE KINASE NREB"/>
    <property type="match status" value="1"/>
</dbReference>
<dbReference type="EMBL" id="CP099547">
    <property type="protein sequence ID" value="USR78989.1"/>
    <property type="molecule type" value="Genomic_DNA"/>
</dbReference>
<dbReference type="PANTHER" id="PTHR24421">
    <property type="entry name" value="NITRATE/NITRITE SENSOR PROTEIN NARX-RELATED"/>
    <property type="match status" value="1"/>
</dbReference>
<protein>
    <submittedName>
        <fullName evidence="6">PspC domain-containing protein</fullName>
    </submittedName>
</protein>
<dbReference type="Gene3D" id="1.20.5.1930">
    <property type="match status" value="1"/>
</dbReference>
<dbReference type="InterPro" id="IPR007168">
    <property type="entry name" value="Phageshock_PspC_N"/>
</dbReference>
<dbReference type="InterPro" id="IPR036890">
    <property type="entry name" value="HATPase_C_sf"/>
</dbReference>
<keyword evidence="4" id="KW-0812">Transmembrane</keyword>
<evidence type="ECO:0000313" key="7">
    <source>
        <dbReference type="Proteomes" id="UP001056109"/>
    </source>
</evidence>
<feature type="transmembrane region" description="Helical" evidence="4">
    <location>
        <begin position="103"/>
        <end position="122"/>
    </location>
</feature>
<name>A0ABY5AIC4_9ACTO</name>
<keyword evidence="4" id="KW-0472">Membrane</keyword>
<feature type="transmembrane region" description="Helical" evidence="4">
    <location>
        <begin position="46"/>
        <end position="72"/>
    </location>
</feature>
<dbReference type="Gene3D" id="3.30.565.10">
    <property type="entry name" value="Histidine kinase-like ATPase, C-terminal domain"/>
    <property type="match status" value="1"/>
</dbReference>
<evidence type="ECO:0000259" key="5">
    <source>
        <dbReference type="Pfam" id="PF04024"/>
    </source>
</evidence>
<reference evidence="6" key="1">
    <citation type="submission" date="2022-06" db="EMBL/GenBank/DDBJ databases">
        <title>Complete Genome Sequence of Arcanobacterium pinnipediorum strain DSM 28752 isolated from a harbour seal.</title>
        <authorList>
            <person name="Borowiak M."/>
            <person name="Kreitlow A."/>
            <person name="Alssahen M."/>
            <person name="Malorny B."/>
            <person name="Laemmler C."/>
            <person name="Prenger-Berninghoff E."/>
            <person name="Siebert U."/>
            <person name="Ploetz M."/>
            <person name="Abdulmawjood A."/>
        </authorList>
    </citation>
    <scope>NUCLEOTIDE SEQUENCE</scope>
    <source>
        <strain evidence="6">DSM 28752</strain>
    </source>
</reference>
<dbReference type="RefSeq" id="WP_252672854.1">
    <property type="nucleotide sequence ID" value="NZ_CP099547.1"/>
</dbReference>
<evidence type="ECO:0000256" key="4">
    <source>
        <dbReference type="SAM" id="Phobius"/>
    </source>
</evidence>
<feature type="transmembrane region" description="Helical" evidence="4">
    <location>
        <begin position="177"/>
        <end position="203"/>
    </location>
</feature>
<dbReference type="Proteomes" id="UP001056109">
    <property type="component" value="Chromosome"/>
</dbReference>
<evidence type="ECO:0000256" key="2">
    <source>
        <dbReference type="ARBA" id="ARBA00022777"/>
    </source>
</evidence>
<feature type="domain" description="Phage shock protein PspC N-terminal" evidence="5">
    <location>
        <begin position="23"/>
        <end position="74"/>
    </location>
</feature>
<sequence>MKTDNDYSHLRAPGLAKRPELLRRSPRKLAGVARGLSVHLGGSVTAWRWAFVVATPFFGAGIIIYVILAVTIPKDEGLPGRRRRLMNELTPDTGRANPACKPLVITALVLAASAIGIVVIQHGYGSGLISFLIILAGAGIAWSHPVGNDSAPIGWTIVGSLIATLGALTYASRNYGIYQTMASLGVGLAVISAIGFVIVPVLLQNRTQLRDEYAQRIREAERADIAAHLHDSVLQTLALIRSRADSAEEVATLARAQERDLRRYLYSDRAVEGTSVADNISQIAAEIDKKFHTEIDTVITGDAQPNMATHALLGATREALTNAAKHAPGKISLYAQLGESACEVFVRDRGSGFDPEAIARDRAGIRDSIRGRLAKVGGEVVIRSPLPSGGSEVHMRISSGGNQ</sequence>
<accession>A0ABY5AIC4</accession>
<keyword evidence="3" id="KW-0902">Two-component regulatory system</keyword>
<keyword evidence="4" id="KW-1133">Transmembrane helix</keyword>
<dbReference type="InterPro" id="IPR050482">
    <property type="entry name" value="Sensor_HK_TwoCompSys"/>
</dbReference>
<feature type="transmembrane region" description="Helical" evidence="4">
    <location>
        <begin position="153"/>
        <end position="171"/>
    </location>
</feature>
<organism evidence="6 7">
    <name type="scientific">Arcanobacterium pinnipediorum</name>
    <dbReference type="NCBI Taxonomy" id="1503041"/>
    <lineage>
        <taxon>Bacteria</taxon>
        <taxon>Bacillati</taxon>
        <taxon>Actinomycetota</taxon>
        <taxon>Actinomycetes</taxon>
        <taxon>Actinomycetales</taxon>
        <taxon>Actinomycetaceae</taxon>
        <taxon>Arcanobacterium</taxon>
    </lineage>
</organism>
<keyword evidence="2" id="KW-0418">Kinase</keyword>
<dbReference type="Pfam" id="PF04024">
    <property type="entry name" value="PspC"/>
    <property type="match status" value="1"/>
</dbReference>
<evidence type="ECO:0000313" key="6">
    <source>
        <dbReference type="EMBL" id="USR78989.1"/>
    </source>
</evidence>
<keyword evidence="7" id="KW-1185">Reference proteome</keyword>
<keyword evidence="1" id="KW-0808">Transferase</keyword>
<feature type="transmembrane region" description="Helical" evidence="4">
    <location>
        <begin position="128"/>
        <end position="146"/>
    </location>
</feature>
<proteinExistence type="predicted"/>
<gene>
    <name evidence="6" type="ORF">NG665_06245</name>
</gene>
<evidence type="ECO:0000256" key="3">
    <source>
        <dbReference type="ARBA" id="ARBA00023012"/>
    </source>
</evidence>
<evidence type="ECO:0000256" key="1">
    <source>
        <dbReference type="ARBA" id="ARBA00022679"/>
    </source>
</evidence>